<sequence>MPIRSPRGRSAAYRALWQWPLRSPLRLAGTVVVVIALAALVSVAITATKPASAARPTAGQPSAGAPVGSGGAGASPTVLPPVTPLTPTTLPLDQAPPQALAAAASWAAAWVNHPSGTTSAQWLAGLRPYTTDEYLGVLGSVDPGNVPASRVTGPPTPVRVSPASVHVTVPTDALTLVLLVVNDGSSWRVSDSDKA</sequence>
<name>A0ABW3VV67_9PSEU</name>
<gene>
    <name evidence="2" type="ORF">ACFQ34_33300</name>
</gene>
<comment type="caution">
    <text evidence="2">The sequence shown here is derived from an EMBL/GenBank/DDBJ whole genome shotgun (WGS) entry which is preliminary data.</text>
</comment>
<dbReference type="EMBL" id="JBHTMB010000338">
    <property type="protein sequence ID" value="MFD1238181.1"/>
    <property type="molecule type" value="Genomic_DNA"/>
</dbReference>
<dbReference type="Proteomes" id="UP001597182">
    <property type="component" value="Unassembled WGS sequence"/>
</dbReference>
<evidence type="ECO:0000256" key="1">
    <source>
        <dbReference type="SAM" id="MobiDB-lite"/>
    </source>
</evidence>
<organism evidence="2 3">
    <name type="scientific">Pseudonocardia benzenivorans</name>
    <dbReference type="NCBI Taxonomy" id="228005"/>
    <lineage>
        <taxon>Bacteria</taxon>
        <taxon>Bacillati</taxon>
        <taxon>Actinomycetota</taxon>
        <taxon>Actinomycetes</taxon>
        <taxon>Pseudonocardiales</taxon>
        <taxon>Pseudonocardiaceae</taxon>
        <taxon>Pseudonocardia</taxon>
    </lineage>
</organism>
<protein>
    <submittedName>
        <fullName evidence="2">Uncharacterized protein</fullName>
    </submittedName>
</protein>
<accession>A0ABW3VV67</accession>
<dbReference type="RefSeq" id="WP_013678530.1">
    <property type="nucleotide sequence ID" value="NZ_BAABKS010000071.1"/>
</dbReference>
<evidence type="ECO:0000313" key="2">
    <source>
        <dbReference type="EMBL" id="MFD1238181.1"/>
    </source>
</evidence>
<evidence type="ECO:0000313" key="3">
    <source>
        <dbReference type="Proteomes" id="UP001597182"/>
    </source>
</evidence>
<feature type="region of interest" description="Disordered" evidence="1">
    <location>
        <begin position="51"/>
        <end position="85"/>
    </location>
</feature>
<keyword evidence="3" id="KW-1185">Reference proteome</keyword>
<proteinExistence type="predicted"/>
<reference evidence="3" key="1">
    <citation type="journal article" date="2019" name="Int. J. Syst. Evol. Microbiol.">
        <title>The Global Catalogue of Microorganisms (GCM) 10K type strain sequencing project: providing services to taxonomists for standard genome sequencing and annotation.</title>
        <authorList>
            <consortium name="The Broad Institute Genomics Platform"/>
            <consortium name="The Broad Institute Genome Sequencing Center for Infectious Disease"/>
            <person name="Wu L."/>
            <person name="Ma J."/>
        </authorList>
    </citation>
    <scope>NUCLEOTIDE SEQUENCE [LARGE SCALE GENOMIC DNA]</scope>
    <source>
        <strain evidence="3">CCUG 49018</strain>
    </source>
</reference>